<dbReference type="AlphaFoldDB" id="A0A9D1CIM1"/>
<evidence type="ECO:0000256" key="6">
    <source>
        <dbReference type="SAM" id="Phobius"/>
    </source>
</evidence>
<feature type="transmembrane region" description="Helical" evidence="6">
    <location>
        <begin position="140"/>
        <end position="161"/>
    </location>
</feature>
<protein>
    <submittedName>
        <fullName evidence="7">MFS transporter</fullName>
    </submittedName>
</protein>
<dbReference type="PANTHER" id="PTHR23513">
    <property type="entry name" value="INTEGRAL MEMBRANE EFFLUX PROTEIN-RELATED"/>
    <property type="match status" value="1"/>
</dbReference>
<dbReference type="EMBL" id="DVFI01000067">
    <property type="protein sequence ID" value="HIQ62827.1"/>
    <property type="molecule type" value="Genomic_DNA"/>
</dbReference>
<keyword evidence="5 6" id="KW-0472">Membrane</keyword>
<organism evidence="7 8">
    <name type="scientific">Candidatus Avichristensenella intestinipullorum</name>
    <dbReference type="NCBI Taxonomy" id="2840693"/>
    <lineage>
        <taxon>Bacteria</taxon>
        <taxon>Bacillati</taxon>
        <taxon>Bacillota</taxon>
        <taxon>Clostridia</taxon>
        <taxon>Candidatus Avichristensenella</taxon>
    </lineage>
</organism>
<gene>
    <name evidence="7" type="ORF">IAA66_04465</name>
</gene>
<feature type="transmembrane region" description="Helical" evidence="6">
    <location>
        <begin position="226"/>
        <end position="249"/>
    </location>
</feature>
<sequence>MSMQKLWTKNFTIITLGTVVSMLGNAISGFAIGLLVLDYTDSTFLFALFMVVYNLPKIIMPMLAGPYLDNFSRARVIYSLDFLSSALYLGIYFLLRFDLFSYGPFLALAFLIGAIDGVYQVAYDSLYPTLISPGNLMRAYSISSMIAPVSMVMVPVAAYLYEVMGRLDPLFLFNALSFLVAACFETQIRAPETQTLHHDAPFTPAKFREDFRAGLRYLRGERGLQIITAYFFVYMFAFGASGTVVLPYFKMHEDLGMLWYCFVMGGGVLGRLLGGAIQYRYRFPASRKFAVAILIGAAGAIVEGVFLYFPVGVMMPLCLASGLSAVICANLRVSSTQSYVPDAYRGRFNGVFQMICTLGTISGQLLSGAVADTVGERPVLAAFMLLNLLAVLGILWPGRRAVRPIYNRDA</sequence>
<evidence type="ECO:0000313" key="8">
    <source>
        <dbReference type="Proteomes" id="UP000886819"/>
    </source>
</evidence>
<keyword evidence="2" id="KW-1003">Cell membrane</keyword>
<dbReference type="Gene3D" id="1.20.1250.20">
    <property type="entry name" value="MFS general substrate transporter like domains"/>
    <property type="match status" value="1"/>
</dbReference>
<keyword evidence="4 6" id="KW-1133">Transmembrane helix</keyword>
<reference evidence="7" key="1">
    <citation type="submission" date="2020-10" db="EMBL/GenBank/DDBJ databases">
        <authorList>
            <person name="Gilroy R."/>
        </authorList>
    </citation>
    <scope>NUCLEOTIDE SEQUENCE</scope>
    <source>
        <strain evidence="7">ChiHile30-977</strain>
    </source>
</reference>
<comment type="caution">
    <text evidence="7">The sequence shown here is derived from an EMBL/GenBank/DDBJ whole genome shotgun (WGS) entry which is preliminary data.</text>
</comment>
<proteinExistence type="predicted"/>
<feature type="transmembrane region" description="Helical" evidence="6">
    <location>
        <begin position="76"/>
        <end position="95"/>
    </location>
</feature>
<keyword evidence="3 6" id="KW-0812">Transmembrane</keyword>
<dbReference type="Proteomes" id="UP000886819">
    <property type="component" value="Unassembled WGS sequence"/>
</dbReference>
<evidence type="ECO:0000256" key="3">
    <source>
        <dbReference type="ARBA" id="ARBA00022692"/>
    </source>
</evidence>
<dbReference type="GO" id="GO:0022857">
    <property type="term" value="F:transmembrane transporter activity"/>
    <property type="evidence" value="ECO:0007669"/>
    <property type="project" value="InterPro"/>
</dbReference>
<evidence type="ECO:0000256" key="2">
    <source>
        <dbReference type="ARBA" id="ARBA00022475"/>
    </source>
</evidence>
<dbReference type="CDD" id="cd06173">
    <property type="entry name" value="MFS_MefA_like"/>
    <property type="match status" value="1"/>
</dbReference>
<feature type="transmembrane region" description="Helical" evidence="6">
    <location>
        <begin position="12"/>
        <end position="37"/>
    </location>
</feature>
<feature type="transmembrane region" description="Helical" evidence="6">
    <location>
        <begin position="255"/>
        <end position="277"/>
    </location>
</feature>
<comment type="subcellular location">
    <subcellularLocation>
        <location evidence="1">Cell membrane</location>
        <topology evidence="1">Multi-pass membrane protein</topology>
    </subcellularLocation>
</comment>
<dbReference type="PANTHER" id="PTHR23513:SF6">
    <property type="entry name" value="MAJOR FACILITATOR SUPERFAMILY ASSOCIATED DOMAIN-CONTAINING PROTEIN"/>
    <property type="match status" value="1"/>
</dbReference>
<reference evidence="7" key="2">
    <citation type="journal article" date="2021" name="PeerJ">
        <title>Extensive microbial diversity within the chicken gut microbiome revealed by metagenomics and culture.</title>
        <authorList>
            <person name="Gilroy R."/>
            <person name="Ravi A."/>
            <person name="Getino M."/>
            <person name="Pursley I."/>
            <person name="Horton D.L."/>
            <person name="Alikhan N.F."/>
            <person name="Baker D."/>
            <person name="Gharbi K."/>
            <person name="Hall N."/>
            <person name="Watson M."/>
            <person name="Adriaenssens E.M."/>
            <person name="Foster-Nyarko E."/>
            <person name="Jarju S."/>
            <person name="Secka A."/>
            <person name="Antonio M."/>
            <person name="Oren A."/>
            <person name="Chaudhuri R.R."/>
            <person name="La Ragione R."/>
            <person name="Hildebrand F."/>
            <person name="Pallen M.J."/>
        </authorList>
    </citation>
    <scope>NUCLEOTIDE SEQUENCE</scope>
    <source>
        <strain evidence="7">ChiHile30-977</strain>
    </source>
</reference>
<evidence type="ECO:0000313" key="7">
    <source>
        <dbReference type="EMBL" id="HIQ62827.1"/>
    </source>
</evidence>
<feature type="transmembrane region" description="Helical" evidence="6">
    <location>
        <begin position="379"/>
        <end position="398"/>
    </location>
</feature>
<dbReference type="InterPro" id="IPR011701">
    <property type="entry name" value="MFS"/>
</dbReference>
<feature type="transmembrane region" description="Helical" evidence="6">
    <location>
        <begin position="314"/>
        <end position="334"/>
    </location>
</feature>
<accession>A0A9D1CIM1</accession>
<dbReference type="SUPFAM" id="SSF103473">
    <property type="entry name" value="MFS general substrate transporter"/>
    <property type="match status" value="1"/>
</dbReference>
<evidence type="ECO:0000256" key="1">
    <source>
        <dbReference type="ARBA" id="ARBA00004651"/>
    </source>
</evidence>
<feature type="transmembrane region" description="Helical" evidence="6">
    <location>
        <begin position="43"/>
        <end position="64"/>
    </location>
</feature>
<dbReference type="InterPro" id="IPR036259">
    <property type="entry name" value="MFS_trans_sf"/>
</dbReference>
<dbReference type="Pfam" id="PF07690">
    <property type="entry name" value="MFS_1"/>
    <property type="match status" value="1"/>
</dbReference>
<evidence type="ECO:0000256" key="5">
    <source>
        <dbReference type="ARBA" id="ARBA00023136"/>
    </source>
</evidence>
<feature type="transmembrane region" description="Helical" evidence="6">
    <location>
        <begin position="289"/>
        <end position="308"/>
    </location>
</feature>
<feature type="transmembrane region" description="Helical" evidence="6">
    <location>
        <begin position="346"/>
        <end position="367"/>
    </location>
</feature>
<feature type="transmembrane region" description="Helical" evidence="6">
    <location>
        <begin position="101"/>
        <end position="119"/>
    </location>
</feature>
<evidence type="ECO:0000256" key="4">
    <source>
        <dbReference type="ARBA" id="ARBA00022989"/>
    </source>
</evidence>
<name>A0A9D1CIM1_9FIRM</name>
<dbReference type="GO" id="GO:0005886">
    <property type="term" value="C:plasma membrane"/>
    <property type="evidence" value="ECO:0007669"/>
    <property type="project" value="UniProtKB-SubCell"/>
</dbReference>